<comment type="caution">
    <text evidence="1">The sequence shown here is derived from an EMBL/GenBank/DDBJ whole genome shotgun (WGS) entry which is preliminary data.</text>
</comment>
<dbReference type="InterPro" id="IPR032053">
    <property type="entry name" value="Ribosomal_mS34"/>
</dbReference>
<organism evidence="1 2">
    <name type="scientific">Acaulospora morrowiae</name>
    <dbReference type="NCBI Taxonomy" id="94023"/>
    <lineage>
        <taxon>Eukaryota</taxon>
        <taxon>Fungi</taxon>
        <taxon>Fungi incertae sedis</taxon>
        <taxon>Mucoromycota</taxon>
        <taxon>Glomeromycotina</taxon>
        <taxon>Glomeromycetes</taxon>
        <taxon>Diversisporales</taxon>
        <taxon>Acaulosporaceae</taxon>
        <taxon>Acaulospora</taxon>
    </lineage>
</organism>
<dbReference type="GO" id="GO:0003735">
    <property type="term" value="F:structural constituent of ribosome"/>
    <property type="evidence" value="ECO:0007669"/>
    <property type="project" value="InterPro"/>
</dbReference>
<dbReference type="Pfam" id="PF16053">
    <property type="entry name" value="MRP-S34"/>
    <property type="match status" value="1"/>
</dbReference>
<evidence type="ECO:0000313" key="2">
    <source>
        <dbReference type="Proteomes" id="UP000789342"/>
    </source>
</evidence>
<dbReference type="OrthoDB" id="16434at2759"/>
<protein>
    <submittedName>
        <fullName evidence="1">18248_t:CDS:1</fullName>
    </submittedName>
</protein>
<dbReference type="GO" id="GO:0005739">
    <property type="term" value="C:mitochondrion"/>
    <property type="evidence" value="ECO:0007669"/>
    <property type="project" value="InterPro"/>
</dbReference>
<gene>
    <name evidence="1" type="ORF">AMORRO_LOCUS1712</name>
</gene>
<evidence type="ECO:0000313" key="1">
    <source>
        <dbReference type="EMBL" id="CAG8467780.1"/>
    </source>
</evidence>
<keyword evidence="2" id="KW-1185">Reference proteome</keyword>
<proteinExistence type="predicted"/>
<dbReference type="AlphaFoldDB" id="A0A9N8VVF4"/>
<dbReference type="Proteomes" id="UP000789342">
    <property type="component" value="Unassembled WGS sequence"/>
</dbReference>
<name>A0A9N8VVF4_9GLOM</name>
<dbReference type="EMBL" id="CAJVPV010000651">
    <property type="protein sequence ID" value="CAG8467780.1"/>
    <property type="molecule type" value="Genomic_DNA"/>
</dbReference>
<accession>A0A9N8VVF4</accession>
<sequence length="72" mass="8266">MTNIARKLLNHSEIQFPTIVDAKRGKNLFELINVYPEYGVGIKVVPDHWVKKGITKSYYEITRVSLKMKASS</sequence>
<reference evidence="1" key="1">
    <citation type="submission" date="2021-06" db="EMBL/GenBank/DDBJ databases">
        <authorList>
            <person name="Kallberg Y."/>
            <person name="Tangrot J."/>
            <person name="Rosling A."/>
        </authorList>
    </citation>
    <scope>NUCLEOTIDE SEQUENCE</scope>
    <source>
        <strain evidence="1">CL551</strain>
    </source>
</reference>